<dbReference type="EC" id="2.3.1.234" evidence="8"/>
<feature type="transmembrane region" description="Helical" evidence="9">
    <location>
        <begin position="75"/>
        <end position="95"/>
    </location>
</feature>
<dbReference type="RefSeq" id="WP_079654588.1">
    <property type="nucleotide sequence ID" value="NZ_LT670846.1"/>
</dbReference>
<dbReference type="NCBIfam" id="TIGR03723">
    <property type="entry name" value="T6A_TsaD_YgjD"/>
    <property type="match status" value="1"/>
</dbReference>
<sequence length="335" mass="36832">MITLAVETSCDETSLALYSDSGEVCKEITLSQALVHHSFGGVVPELSAREHTRNILPLLDELLRTSPVDLKKVDFVSFTLTPGLILSLVVGVAFAKAISYALGKPLVPVHHLEGHIYSVFLEKPVDYPFLALIVSGGHTDLYLVEGFSRYTFLGGTLDDAVGESYDKVATMMGLGYPGGPVIDRLAKEGQPVYNFPRPMLKENTLNMSFSGLKTAVRQVIEKGSYRKEDVARSFQDAIMDVLEEKTLLASRFTGIRRVVIVGGVSANSELRRRFGLLQDKGLLEVYIPRPRLSTDNALMIAYAGMERFKKGVVAPEDINPEPNIPLEVFGKVWGK</sequence>
<dbReference type="AlphaFoldDB" id="A0A1M6TLF6"/>
<evidence type="ECO:0000256" key="9">
    <source>
        <dbReference type="SAM" id="Phobius"/>
    </source>
</evidence>
<dbReference type="Pfam" id="PF00814">
    <property type="entry name" value="TsaD"/>
    <property type="match status" value="1"/>
</dbReference>
<comment type="function">
    <text evidence="8">Required for the formation of a threonylcarbamoyl group on adenosine at position 37 (t(6)A37) in tRNAs that read codons beginning with adenine. Is involved in the transfer of the threonylcarbamoyl moiety of threonylcarbamoyl-AMP (TC-AMP) to the N6 group of A37, together with TsaE and TsaB. TsaD likely plays a direct catalytic role in this reaction.</text>
</comment>
<evidence type="ECO:0000313" key="11">
    <source>
        <dbReference type="EMBL" id="SHK57750.1"/>
    </source>
</evidence>
<protein>
    <recommendedName>
        <fullName evidence="8">tRNA N6-adenosine threonylcarbamoyltransferase</fullName>
        <ecNumber evidence="8">2.3.1.234</ecNumber>
    </recommendedName>
    <alternativeName>
        <fullName evidence="8">N6-L-threonylcarbamoyladenine synthase</fullName>
        <shortName evidence="8">t(6)A synthase</shortName>
    </alternativeName>
    <alternativeName>
        <fullName evidence="8">t(6)A37 threonylcarbamoyladenosine biosynthesis protein TsaD</fullName>
    </alternativeName>
    <alternativeName>
        <fullName evidence="8">tRNA threonylcarbamoyladenosine biosynthesis protein TsaD</fullName>
    </alternativeName>
</protein>
<dbReference type="Proteomes" id="UP000189810">
    <property type="component" value="Chromosome I"/>
</dbReference>
<comment type="similarity">
    <text evidence="8">Belongs to the KAE1 / TsaD family.</text>
</comment>
<comment type="catalytic activity">
    <reaction evidence="7 8">
        <text>L-threonylcarbamoyladenylate + adenosine(37) in tRNA = N(6)-L-threonylcarbamoyladenosine(37) in tRNA + AMP + H(+)</text>
        <dbReference type="Rhea" id="RHEA:37059"/>
        <dbReference type="Rhea" id="RHEA-COMP:10162"/>
        <dbReference type="Rhea" id="RHEA-COMP:10163"/>
        <dbReference type="ChEBI" id="CHEBI:15378"/>
        <dbReference type="ChEBI" id="CHEBI:73682"/>
        <dbReference type="ChEBI" id="CHEBI:74411"/>
        <dbReference type="ChEBI" id="CHEBI:74418"/>
        <dbReference type="ChEBI" id="CHEBI:456215"/>
        <dbReference type="EC" id="2.3.1.234"/>
    </reaction>
</comment>
<evidence type="ECO:0000259" key="10">
    <source>
        <dbReference type="Pfam" id="PF00814"/>
    </source>
</evidence>
<dbReference type="PRINTS" id="PR00789">
    <property type="entry name" value="OSIALOPTASE"/>
</dbReference>
<dbReference type="STRING" id="381751.SAMN05444391_1512"/>
<dbReference type="PROSITE" id="PS01016">
    <property type="entry name" value="GLYCOPROTEASE"/>
    <property type="match status" value="1"/>
</dbReference>
<proteinExistence type="inferred from homology"/>
<feature type="domain" description="Gcp-like" evidence="10">
    <location>
        <begin position="23"/>
        <end position="302"/>
    </location>
</feature>
<dbReference type="OrthoDB" id="9806197at2"/>
<evidence type="ECO:0000256" key="1">
    <source>
        <dbReference type="ARBA" id="ARBA00022490"/>
    </source>
</evidence>
<feature type="binding site" evidence="8">
    <location>
        <position position="166"/>
    </location>
    <ligand>
        <name>substrate</name>
    </ligand>
</feature>
<feature type="binding site" evidence="8">
    <location>
        <begin position="133"/>
        <end position="137"/>
    </location>
    <ligand>
        <name>substrate</name>
    </ligand>
</feature>
<keyword evidence="9" id="KW-1133">Transmembrane helix</keyword>
<dbReference type="Gene3D" id="3.30.420.40">
    <property type="match status" value="2"/>
</dbReference>
<keyword evidence="9" id="KW-0812">Transmembrane</keyword>
<dbReference type="EMBL" id="LT670846">
    <property type="protein sequence ID" value="SHK57750.1"/>
    <property type="molecule type" value="Genomic_DNA"/>
</dbReference>
<dbReference type="HAMAP" id="MF_01445">
    <property type="entry name" value="TsaD"/>
    <property type="match status" value="1"/>
</dbReference>
<dbReference type="PANTHER" id="PTHR11735">
    <property type="entry name" value="TRNA N6-ADENOSINE THREONYLCARBAMOYLTRANSFERASE"/>
    <property type="match status" value="1"/>
</dbReference>
<dbReference type="FunFam" id="3.30.420.40:FF:000040">
    <property type="entry name" value="tRNA N6-adenosine threonylcarbamoyltransferase"/>
    <property type="match status" value="1"/>
</dbReference>
<dbReference type="InterPro" id="IPR017860">
    <property type="entry name" value="Peptidase_M22_CS"/>
</dbReference>
<organism evidence="11 12">
    <name type="scientific">Thermocrinis minervae</name>
    <dbReference type="NCBI Taxonomy" id="381751"/>
    <lineage>
        <taxon>Bacteria</taxon>
        <taxon>Pseudomonadati</taxon>
        <taxon>Aquificota</taxon>
        <taxon>Aquificia</taxon>
        <taxon>Aquificales</taxon>
        <taxon>Aquificaceae</taxon>
        <taxon>Thermocrinis</taxon>
    </lineage>
</organism>
<dbReference type="CDD" id="cd24133">
    <property type="entry name" value="ASKHA_NBD_TsaD_bac"/>
    <property type="match status" value="1"/>
</dbReference>
<evidence type="ECO:0000256" key="8">
    <source>
        <dbReference type="HAMAP-Rule" id="MF_01445"/>
    </source>
</evidence>
<feature type="binding site" evidence="8">
    <location>
        <position position="115"/>
    </location>
    <ligand>
        <name>Fe cation</name>
        <dbReference type="ChEBI" id="CHEBI:24875"/>
    </ligand>
</feature>
<keyword evidence="3 8" id="KW-0819">tRNA processing</keyword>
<accession>A0A1M6TLF6</accession>
<feature type="binding site" evidence="8">
    <location>
        <position position="295"/>
    </location>
    <ligand>
        <name>Fe cation</name>
        <dbReference type="ChEBI" id="CHEBI:24875"/>
    </ligand>
</feature>
<name>A0A1M6TLF6_9AQUI</name>
<keyword evidence="1 8" id="KW-0963">Cytoplasm</keyword>
<dbReference type="FunFam" id="3.30.420.40:FF:000012">
    <property type="entry name" value="tRNA N6-adenosine threonylcarbamoyltransferase"/>
    <property type="match status" value="1"/>
</dbReference>
<gene>
    <name evidence="8" type="primary">tsaD</name>
    <name evidence="11" type="ORF">SAMN05444391_1512</name>
</gene>
<evidence type="ECO:0000256" key="6">
    <source>
        <dbReference type="ARBA" id="ARBA00023315"/>
    </source>
</evidence>
<dbReference type="PANTHER" id="PTHR11735:SF6">
    <property type="entry name" value="TRNA N6-ADENOSINE THREONYLCARBAMOYLTRANSFERASE, MITOCHONDRIAL"/>
    <property type="match status" value="1"/>
</dbReference>
<evidence type="ECO:0000256" key="2">
    <source>
        <dbReference type="ARBA" id="ARBA00022679"/>
    </source>
</evidence>
<comment type="cofactor">
    <cofactor evidence="8">
        <name>Fe(2+)</name>
        <dbReference type="ChEBI" id="CHEBI:29033"/>
    </cofactor>
    <text evidence="8">Binds 1 Fe(2+) ion per subunit.</text>
</comment>
<dbReference type="GO" id="GO:0005506">
    <property type="term" value="F:iron ion binding"/>
    <property type="evidence" value="ECO:0007669"/>
    <property type="project" value="UniProtKB-UniRule"/>
</dbReference>
<evidence type="ECO:0000256" key="3">
    <source>
        <dbReference type="ARBA" id="ARBA00022694"/>
    </source>
</evidence>
<evidence type="ECO:0000313" key="12">
    <source>
        <dbReference type="Proteomes" id="UP000189810"/>
    </source>
</evidence>
<dbReference type="NCBIfam" id="TIGR00329">
    <property type="entry name" value="gcp_kae1"/>
    <property type="match status" value="1"/>
</dbReference>
<feature type="binding site" evidence="8">
    <location>
        <position position="183"/>
    </location>
    <ligand>
        <name>substrate</name>
    </ligand>
</feature>
<keyword evidence="6 8" id="KW-0012">Acyltransferase</keyword>
<reference evidence="11 12" key="1">
    <citation type="submission" date="2016-11" db="EMBL/GenBank/DDBJ databases">
        <authorList>
            <person name="Jaros S."/>
            <person name="Januszkiewicz K."/>
            <person name="Wedrychowicz H."/>
        </authorList>
    </citation>
    <scope>NUCLEOTIDE SEQUENCE [LARGE SCALE GENOMIC DNA]</scope>
    <source>
        <strain evidence="11 12">DSM 19557</strain>
    </source>
</reference>
<keyword evidence="5 8" id="KW-0408">Iron</keyword>
<evidence type="ECO:0000256" key="7">
    <source>
        <dbReference type="ARBA" id="ARBA00048117"/>
    </source>
</evidence>
<dbReference type="InterPro" id="IPR022450">
    <property type="entry name" value="TsaD"/>
</dbReference>
<dbReference type="InterPro" id="IPR000905">
    <property type="entry name" value="Gcp-like_dom"/>
</dbReference>
<dbReference type="InterPro" id="IPR043129">
    <property type="entry name" value="ATPase_NBD"/>
</dbReference>
<feature type="binding site" evidence="8">
    <location>
        <position position="267"/>
    </location>
    <ligand>
        <name>substrate</name>
    </ligand>
</feature>
<dbReference type="GO" id="GO:0002949">
    <property type="term" value="P:tRNA threonylcarbamoyladenosine modification"/>
    <property type="evidence" value="ECO:0007669"/>
    <property type="project" value="UniProtKB-UniRule"/>
</dbReference>
<comment type="subcellular location">
    <subcellularLocation>
        <location evidence="8">Cytoplasm</location>
    </subcellularLocation>
</comment>
<feature type="binding site" evidence="8">
    <location>
        <position position="111"/>
    </location>
    <ligand>
        <name>Fe cation</name>
        <dbReference type="ChEBI" id="CHEBI:24875"/>
    </ligand>
</feature>
<keyword evidence="12" id="KW-1185">Reference proteome</keyword>
<dbReference type="GO" id="GO:0005737">
    <property type="term" value="C:cytoplasm"/>
    <property type="evidence" value="ECO:0007669"/>
    <property type="project" value="UniProtKB-SubCell"/>
</dbReference>
<dbReference type="SUPFAM" id="SSF53067">
    <property type="entry name" value="Actin-like ATPase domain"/>
    <property type="match status" value="2"/>
</dbReference>
<feature type="binding site" evidence="8">
    <location>
        <position position="179"/>
    </location>
    <ligand>
        <name>substrate</name>
    </ligand>
</feature>
<evidence type="ECO:0000256" key="4">
    <source>
        <dbReference type="ARBA" id="ARBA00022723"/>
    </source>
</evidence>
<evidence type="ECO:0000256" key="5">
    <source>
        <dbReference type="ARBA" id="ARBA00023004"/>
    </source>
</evidence>
<dbReference type="InterPro" id="IPR017861">
    <property type="entry name" value="KAE1/TsaD"/>
</dbReference>
<dbReference type="GO" id="GO:0061711">
    <property type="term" value="F:tRNA N(6)-L-threonylcarbamoyladenine synthase activity"/>
    <property type="evidence" value="ECO:0007669"/>
    <property type="project" value="UniProtKB-EC"/>
</dbReference>
<keyword evidence="2 8" id="KW-0808">Transferase</keyword>
<keyword evidence="4 8" id="KW-0479">Metal-binding</keyword>
<keyword evidence="9" id="KW-0472">Membrane</keyword>